<proteinExistence type="predicted"/>
<organism evidence="1 2">
    <name type="scientific">Cetraspora pellucida</name>
    <dbReference type="NCBI Taxonomy" id="1433469"/>
    <lineage>
        <taxon>Eukaryota</taxon>
        <taxon>Fungi</taxon>
        <taxon>Fungi incertae sedis</taxon>
        <taxon>Mucoromycota</taxon>
        <taxon>Glomeromycotina</taxon>
        <taxon>Glomeromycetes</taxon>
        <taxon>Diversisporales</taxon>
        <taxon>Gigasporaceae</taxon>
        <taxon>Cetraspora</taxon>
    </lineage>
</organism>
<protein>
    <submittedName>
        <fullName evidence="1">14313_t:CDS:1</fullName>
    </submittedName>
</protein>
<dbReference type="EMBL" id="CAJVPW010000988">
    <property type="protein sequence ID" value="CAG8471839.1"/>
    <property type="molecule type" value="Genomic_DNA"/>
</dbReference>
<reference evidence="1" key="1">
    <citation type="submission" date="2021-06" db="EMBL/GenBank/DDBJ databases">
        <authorList>
            <person name="Kallberg Y."/>
            <person name="Tangrot J."/>
            <person name="Rosling A."/>
        </authorList>
    </citation>
    <scope>NUCLEOTIDE SEQUENCE</scope>
    <source>
        <strain evidence="1">28 12/20/2015</strain>
    </source>
</reference>
<accession>A0ACA9KHG4</accession>
<evidence type="ECO:0000313" key="1">
    <source>
        <dbReference type="EMBL" id="CAG8471839.1"/>
    </source>
</evidence>
<name>A0ACA9KHG4_9GLOM</name>
<sequence length="826" mass="95329">MPTEPIKIEKINEEIFKDKIIEELRKNKQEKTIGKLVNKGAERLGKAGVFLSNEISKIEEKPDGGSNKFSKIVKGIDKVKKQVDKGKDLMAVTIEKDKIEIFKIGHSNYAFLPYESRVSGYELYLFVYEPKVGEMEEILEQIKISEYSSNEYDKLEQKIREIKERLESDNPILAVHKYILRNLIKKSVKGLKKDLSLKNLINYESEYILNILENLKSNLKHPLVKEIEWNIEDKHIEYPDRYIKPYDIIKRKIVGGGEELKIDTLTYHFGVYLGENKVANIDIKEGVKITDLECFLKDEKELIVYHYIIPFKHPKLIREHALTAKENKYGKGGYDLFGKNCEHFASLCVCGTSLSEQVEKISKKIINYSFLEDDEEVRRFVASDLKSIIKRLIDANLEESSAEDLKPVIDQLIDKELEIEQRGLNDQRNQEIRKQIIDILFTIFYHVSLDNEIKNNKDHFQRELEENLKNNPNQALVINEVLFYAVRLFEYNHNTEKLDKLKKFPDDTKFSGYSTFEKAQQKVNEILANDQTIVSVIPLETNKNLVIIINRAFRHAVRLLEYNPDTQELTELRKSPKNTQTKGYSLEQALKKADEIKDEQELICLREKYRDQVFNDNNESKQNAGLILEDANVAKWLANKGCTYERAAGNIEELKLEYQAKALSKVLDIKLEEASGSIINPDKKVAEKNIKNILLIGRTGDGKSAIANVICYGGKEEEFPESDHGVSKTKDFEIKEVVTKDGISYRVIDTPGIGDTRLSFGEVLEKIVKAVKEVNYRLDHILFVTKGRITREEIETFNLLKTIIFDEEVVNHTILIRNGFSAFEDG</sequence>
<comment type="caution">
    <text evidence="1">The sequence shown here is derived from an EMBL/GenBank/DDBJ whole genome shotgun (WGS) entry which is preliminary data.</text>
</comment>
<evidence type="ECO:0000313" key="2">
    <source>
        <dbReference type="Proteomes" id="UP000789366"/>
    </source>
</evidence>
<keyword evidence="2" id="KW-1185">Reference proteome</keyword>
<dbReference type="Proteomes" id="UP000789366">
    <property type="component" value="Unassembled WGS sequence"/>
</dbReference>
<gene>
    <name evidence="1" type="ORF">SPELUC_LOCUS1731</name>
</gene>